<keyword evidence="1" id="KW-1133">Transmembrane helix</keyword>
<sequence>MPLDTNAPPPQGDVPPSGLPPVVSNNSLATVTAIPASGLDLPRPAETAGSLPLVGLTTWRPTASLMIVIASLVLLLGLVLDNQWVIGAGMLVNLLVALKVLWRPLVWVFIAMVTQQQNTIPVAIVGVLLSFVGYQHFRGHLQWLGQQYTELNWDAIGAIGEGIIGAVGQILIALLALWVAWRQYIIEKELTTQQNRITQQQTIDTYFQGISDLVMDDEGLLEDWPLERAIAEGRTAAILSSVDGNGKAKILRFLSHSRLLTPLKRDRRLGRPILDGTGGYAEDRLHGIRVIDLRVMLAKADLSYNDLRWTDLSDSNLIEANLNQCDLVKANLARTILFNASLQGTDLEGARLFYGNLKEASPRSRTHPPDYETGAYTGAVVENADFTSVRKMSEEQRYYCCAWGGSKTRSTIPGGCEGIPNQLGR</sequence>
<comment type="caution">
    <text evidence="2">The sequence shown here is derived from an EMBL/GenBank/DDBJ whole genome shotgun (WGS) entry which is preliminary data.</text>
</comment>
<dbReference type="RefSeq" id="WP_052128191.1">
    <property type="nucleotide sequence ID" value="NZ_JJML01000001.1"/>
</dbReference>
<evidence type="ECO:0008006" key="4">
    <source>
        <dbReference type="Google" id="ProtNLM"/>
    </source>
</evidence>
<proteinExistence type="predicted"/>
<feature type="transmembrane region" description="Helical" evidence="1">
    <location>
        <begin position="92"/>
        <end position="113"/>
    </location>
</feature>
<dbReference type="InterPro" id="IPR051082">
    <property type="entry name" value="Pentapeptide-BTB/POZ_domain"/>
</dbReference>
<dbReference type="Gene3D" id="2.160.20.80">
    <property type="entry name" value="E3 ubiquitin-protein ligase SopA"/>
    <property type="match status" value="1"/>
</dbReference>
<dbReference type="OrthoDB" id="503668at2"/>
<keyword evidence="1" id="KW-0472">Membrane</keyword>
<protein>
    <recommendedName>
        <fullName evidence="4">Low-complexity protein</fullName>
    </recommendedName>
</protein>
<dbReference type="InterPro" id="IPR001646">
    <property type="entry name" value="5peptide_repeat"/>
</dbReference>
<dbReference type="PANTHER" id="PTHR14136:SF17">
    <property type="entry name" value="BTB_POZ DOMAIN-CONTAINING PROTEIN KCTD9"/>
    <property type="match status" value="1"/>
</dbReference>
<evidence type="ECO:0000313" key="3">
    <source>
        <dbReference type="Proteomes" id="UP000030170"/>
    </source>
</evidence>
<accession>A0A098TTA2</accession>
<keyword evidence="1" id="KW-0812">Transmembrane</keyword>
<dbReference type="Proteomes" id="UP000030170">
    <property type="component" value="Unassembled WGS sequence"/>
</dbReference>
<name>A0A098TTA2_9CYAN</name>
<dbReference type="SUPFAM" id="SSF141571">
    <property type="entry name" value="Pentapeptide repeat-like"/>
    <property type="match status" value="1"/>
</dbReference>
<dbReference type="AlphaFoldDB" id="A0A098TTA2"/>
<feature type="transmembrane region" description="Helical" evidence="1">
    <location>
        <begin position="62"/>
        <end position="80"/>
    </location>
</feature>
<keyword evidence="3" id="KW-1185">Reference proteome</keyword>
<evidence type="ECO:0000256" key="1">
    <source>
        <dbReference type="SAM" id="Phobius"/>
    </source>
</evidence>
<organism evidence="2 3">
    <name type="scientific">Neosynechococcus sphagnicola sy1</name>
    <dbReference type="NCBI Taxonomy" id="1497020"/>
    <lineage>
        <taxon>Bacteria</taxon>
        <taxon>Bacillati</taxon>
        <taxon>Cyanobacteriota</taxon>
        <taxon>Cyanophyceae</taxon>
        <taxon>Neosynechococcales</taxon>
        <taxon>Neosynechococcaceae</taxon>
        <taxon>Neosynechococcus</taxon>
    </lineage>
</organism>
<feature type="transmembrane region" description="Helical" evidence="1">
    <location>
        <begin position="119"/>
        <end position="137"/>
    </location>
</feature>
<dbReference type="Pfam" id="PF00805">
    <property type="entry name" value="Pentapeptide"/>
    <property type="match status" value="1"/>
</dbReference>
<dbReference type="EMBL" id="JJML01000001">
    <property type="protein sequence ID" value="KGF74013.1"/>
    <property type="molecule type" value="Genomic_DNA"/>
</dbReference>
<reference evidence="2 3" key="1">
    <citation type="journal article" date="2014" name="Mol. Ecol.">
        <title>Evolution of Synechococcus.</title>
        <authorList>
            <person name="Dvorak P."/>
            <person name="Casamatta D."/>
            <person name="Hasler P."/>
            <person name="Poulickova A."/>
            <person name="Ondrej V."/>
            <person name="Sanges R."/>
        </authorList>
    </citation>
    <scope>NUCLEOTIDE SEQUENCE [LARGE SCALE GENOMIC DNA]</scope>
    <source>
        <strain evidence="2 3">CAUP A 1101</strain>
    </source>
</reference>
<feature type="transmembrane region" description="Helical" evidence="1">
    <location>
        <begin position="158"/>
        <end position="181"/>
    </location>
</feature>
<evidence type="ECO:0000313" key="2">
    <source>
        <dbReference type="EMBL" id="KGF74013.1"/>
    </source>
</evidence>
<dbReference type="PANTHER" id="PTHR14136">
    <property type="entry name" value="BTB_POZ DOMAIN-CONTAINING PROTEIN KCTD9"/>
    <property type="match status" value="1"/>
</dbReference>
<dbReference type="STRING" id="1497020.DO97_00350"/>
<gene>
    <name evidence="2" type="ORF">DO97_00350</name>
</gene>